<keyword evidence="3" id="KW-1185">Reference proteome</keyword>
<dbReference type="SUPFAM" id="SSF56112">
    <property type="entry name" value="Protein kinase-like (PK-like)"/>
    <property type="match status" value="1"/>
</dbReference>
<evidence type="ECO:0000313" key="3">
    <source>
        <dbReference type="Proteomes" id="UP000095751"/>
    </source>
</evidence>
<dbReference type="OrthoDB" id="427480at2759"/>
<feature type="domain" description="Protein kinase" evidence="1">
    <location>
        <begin position="136"/>
        <end position="527"/>
    </location>
</feature>
<organism evidence="2 3">
    <name type="scientific">Fragilariopsis cylindrus CCMP1102</name>
    <dbReference type="NCBI Taxonomy" id="635003"/>
    <lineage>
        <taxon>Eukaryota</taxon>
        <taxon>Sar</taxon>
        <taxon>Stramenopiles</taxon>
        <taxon>Ochrophyta</taxon>
        <taxon>Bacillariophyta</taxon>
        <taxon>Bacillariophyceae</taxon>
        <taxon>Bacillariophycidae</taxon>
        <taxon>Bacillariales</taxon>
        <taxon>Bacillariaceae</taxon>
        <taxon>Fragilariopsis</taxon>
    </lineage>
</organism>
<sequence length="527" mass="60002">MIRRILKLTIVFSPVVVLYPLHLLTWRIVVGRNNDENNDTVTDAHDLALNSISLNDSSSLKPIGWYYQLCLYSVEYSGAACIKIMQWAGSRPDMFGHNFCAVFSKLQDSTKPHSWKYTKKAMKDAYGENWEEKVKLGQNDILGSGCIGQVYKGVIFDDNDESTSDIDDKHPVAVKVMHPNVENDIDADLDILRLTVRILEHMNIGPVKDLKWLNLPGFIEEMATMLKIQLDLRTEGEHLIQFNKNFGCDGDENDKKYQSIVFPKLIQEYPPTKHVLMETFCEGQPIMDFIRTNKADQKLLTTMCTEAIKAVCQMIFIDNFTHGDLHPGNFFFLSFLVTDNIFHWLLYFKKIRILDVGITTVHSESDHKLISDVLAAFIRCDGRKAGRSMIDDSNTRLESIGDHSVDAEKFIDRMEQLTIKAQGENYFMEHLGNYISHICQCAATHHVMINQAFISAALAVKVQEGIALALDPSIEIWKIAIPIIMEGERKHGRAAERAKEILGFDRFVGWLTGNKNDDDKKDKAKDH</sequence>
<gene>
    <name evidence="2" type="ORF">FRACYDRAFT_191097</name>
</gene>
<name>A0A1E7F3C4_9STRA</name>
<dbReference type="Gene3D" id="1.10.510.10">
    <property type="entry name" value="Transferase(Phosphotransferase) domain 1"/>
    <property type="match status" value="1"/>
</dbReference>
<dbReference type="GO" id="GO:0004672">
    <property type="term" value="F:protein kinase activity"/>
    <property type="evidence" value="ECO:0007669"/>
    <property type="project" value="InterPro"/>
</dbReference>
<dbReference type="InterPro" id="IPR000719">
    <property type="entry name" value="Prot_kinase_dom"/>
</dbReference>
<dbReference type="PANTHER" id="PTHR45890">
    <property type="entry name" value="AARF DOMAIN CONTAINING KINASE 2 (PREDICTED)"/>
    <property type="match status" value="1"/>
</dbReference>
<dbReference type="EMBL" id="KV784364">
    <property type="protein sequence ID" value="OEU12647.1"/>
    <property type="molecule type" value="Genomic_DNA"/>
</dbReference>
<evidence type="ECO:0000313" key="2">
    <source>
        <dbReference type="EMBL" id="OEU12647.1"/>
    </source>
</evidence>
<dbReference type="AlphaFoldDB" id="A0A1E7F3C4"/>
<dbReference type="InterPro" id="IPR004147">
    <property type="entry name" value="ABC1_dom"/>
</dbReference>
<dbReference type="Proteomes" id="UP000095751">
    <property type="component" value="Unassembled WGS sequence"/>
</dbReference>
<protein>
    <recommendedName>
        <fullName evidence="1">Protein kinase domain-containing protein</fullName>
    </recommendedName>
</protein>
<dbReference type="Pfam" id="PF03109">
    <property type="entry name" value="ABC1"/>
    <property type="match status" value="1"/>
</dbReference>
<dbReference type="InterPro" id="IPR052402">
    <property type="entry name" value="ADCK_kinase"/>
</dbReference>
<dbReference type="GO" id="GO:0005739">
    <property type="term" value="C:mitochondrion"/>
    <property type="evidence" value="ECO:0007669"/>
    <property type="project" value="TreeGrafter"/>
</dbReference>
<dbReference type="InParanoid" id="A0A1E7F3C4"/>
<proteinExistence type="predicted"/>
<dbReference type="PANTHER" id="PTHR45890:SF1">
    <property type="entry name" value="AARF DOMAIN CONTAINING KINASE 2"/>
    <property type="match status" value="1"/>
</dbReference>
<reference evidence="2 3" key="1">
    <citation type="submission" date="2016-09" db="EMBL/GenBank/DDBJ databases">
        <title>Extensive genetic diversity and differential bi-allelic expression allows diatom success in the polar Southern Ocean.</title>
        <authorList>
            <consortium name="DOE Joint Genome Institute"/>
            <person name="Mock T."/>
            <person name="Otillar R.P."/>
            <person name="Strauss J."/>
            <person name="Dupont C."/>
            <person name="Frickenhaus S."/>
            <person name="Maumus F."/>
            <person name="Mcmullan M."/>
            <person name="Sanges R."/>
            <person name="Schmutz J."/>
            <person name="Toseland A."/>
            <person name="Valas R."/>
            <person name="Veluchamy A."/>
            <person name="Ward B.J."/>
            <person name="Allen A."/>
            <person name="Barry K."/>
            <person name="Falciatore A."/>
            <person name="Ferrante M."/>
            <person name="Fortunato A.E."/>
            <person name="Gloeckner G."/>
            <person name="Gruber A."/>
            <person name="Hipkin R."/>
            <person name="Janech M."/>
            <person name="Kroth P."/>
            <person name="Leese F."/>
            <person name="Lindquist E."/>
            <person name="Lyon B.R."/>
            <person name="Martin J."/>
            <person name="Mayer C."/>
            <person name="Parker M."/>
            <person name="Quesneville H."/>
            <person name="Raymond J."/>
            <person name="Uhlig C."/>
            <person name="Valentin K.U."/>
            <person name="Worden A.Z."/>
            <person name="Armbrust E.V."/>
            <person name="Bowler C."/>
            <person name="Green B."/>
            <person name="Moulton V."/>
            <person name="Van Oosterhout C."/>
            <person name="Grigoriev I."/>
        </authorList>
    </citation>
    <scope>NUCLEOTIDE SEQUENCE [LARGE SCALE GENOMIC DNA]</scope>
    <source>
        <strain evidence="2 3">CCMP1102</strain>
    </source>
</reference>
<dbReference type="GO" id="GO:0005524">
    <property type="term" value="F:ATP binding"/>
    <property type="evidence" value="ECO:0007669"/>
    <property type="project" value="InterPro"/>
</dbReference>
<dbReference type="KEGG" id="fcy:FRACYDRAFT_191097"/>
<evidence type="ECO:0000259" key="1">
    <source>
        <dbReference type="PROSITE" id="PS50011"/>
    </source>
</evidence>
<dbReference type="InterPro" id="IPR011009">
    <property type="entry name" value="Kinase-like_dom_sf"/>
</dbReference>
<accession>A0A1E7F3C4</accession>
<dbReference type="PROSITE" id="PS50011">
    <property type="entry name" value="PROTEIN_KINASE_DOM"/>
    <property type="match status" value="1"/>
</dbReference>